<reference evidence="1" key="1">
    <citation type="submission" date="2020-04" db="EMBL/GenBank/DDBJ databases">
        <authorList>
            <person name="Chiriac C."/>
            <person name="Salcher M."/>
            <person name="Ghai R."/>
            <person name="Kavagutti S V."/>
        </authorList>
    </citation>
    <scope>NUCLEOTIDE SEQUENCE</scope>
</reference>
<organism evidence="1">
    <name type="scientific">uncultured Caudovirales phage</name>
    <dbReference type="NCBI Taxonomy" id="2100421"/>
    <lineage>
        <taxon>Viruses</taxon>
        <taxon>Duplodnaviria</taxon>
        <taxon>Heunggongvirae</taxon>
        <taxon>Uroviricota</taxon>
        <taxon>Caudoviricetes</taxon>
        <taxon>Peduoviridae</taxon>
        <taxon>Maltschvirus</taxon>
        <taxon>Maltschvirus maltsch</taxon>
    </lineage>
</organism>
<dbReference type="EMBL" id="LR796592">
    <property type="protein sequence ID" value="CAB4152779.1"/>
    <property type="molecule type" value="Genomic_DNA"/>
</dbReference>
<proteinExistence type="predicted"/>
<gene>
    <name evidence="1" type="ORF">UFOVP605_23</name>
</gene>
<name>A0A6J5NB15_9CAUD</name>
<accession>A0A6J5NB15</accession>
<sequence>MSDNYTGNSPNDAAIAASSNKTVVIEISPEISVLRLARALAMEGLCMAYRNGKICIVNRSRYLDGGTVRHGWVPDFLRHKGE</sequence>
<protein>
    <submittedName>
        <fullName evidence="1">Uncharacterized protein</fullName>
    </submittedName>
</protein>
<evidence type="ECO:0000313" key="1">
    <source>
        <dbReference type="EMBL" id="CAB4152779.1"/>
    </source>
</evidence>